<gene>
    <name evidence="1" type="ORF">HII31_00537</name>
</gene>
<comment type="caution">
    <text evidence="1">The sequence shown here is derived from an EMBL/GenBank/DDBJ whole genome shotgun (WGS) entry which is preliminary data.</text>
</comment>
<dbReference type="AlphaFoldDB" id="A0A8H6RTL7"/>
<organism evidence="1 2">
    <name type="scientific">Pseudocercospora fuligena</name>
    <dbReference type="NCBI Taxonomy" id="685502"/>
    <lineage>
        <taxon>Eukaryota</taxon>
        <taxon>Fungi</taxon>
        <taxon>Dikarya</taxon>
        <taxon>Ascomycota</taxon>
        <taxon>Pezizomycotina</taxon>
        <taxon>Dothideomycetes</taxon>
        <taxon>Dothideomycetidae</taxon>
        <taxon>Mycosphaerellales</taxon>
        <taxon>Mycosphaerellaceae</taxon>
        <taxon>Pseudocercospora</taxon>
    </lineage>
</organism>
<name>A0A8H6RTL7_9PEZI</name>
<dbReference type="OrthoDB" id="432970at2759"/>
<dbReference type="Proteomes" id="UP000660729">
    <property type="component" value="Unassembled WGS sequence"/>
</dbReference>
<sequence length="117" mass="13075">MPLLSRYADLNPTAPLPEGQVWAVMIRPIATTNTEEAGVEFYKLPVSLSHHAWTSQRDFQESWLSVAIGAVAASGDVDSESSNRPRPLLLNDSRRKLWNVFGGDSGDLERRRCRYSS</sequence>
<keyword evidence="2" id="KW-1185">Reference proteome</keyword>
<evidence type="ECO:0000313" key="2">
    <source>
        <dbReference type="Proteomes" id="UP000660729"/>
    </source>
</evidence>
<reference evidence="1" key="1">
    <citation type="submission" date="2020-04" db="EMBL/GenBank/DDBJ databases">
        <title>Draft genome resource of the tomato pathogen Pseudocercospora fuligena.</title>
        <authorList>
            <person name="Zaccaron A."/>
        </authorList>
    </citation>
    <scope>NUCLEOTIDE SEQUENCE</scope>
    <source>
        <strain evidence="1">PF001</strain>
    </source>
</reference>
<proteinExistence type="predicted"/>
<protein>
    <submittedName>
        <fullName evidence="1">Uncharacterized protein</fullName>
    </submittedName>
</protein>
<evidence type="ECO:0000313" key="1">
    <source>
        <dbReference type="EMBL" id="KAF7198181.1"/>
    </source>
</evidence>
<accession>A0A8H6RTL7</accession>
<dbReference type="EMBL" id="JABCIY010000003">
    <property type="protein sequence ID" value="KAF7198181.1"/>
    <property type="molecule type" value="Genomic_DNA"/>
</dbReference>